<reference evidence="1 2" key="1">
    <citation type="journal article" date="2019" name="Environ. Microbiol.">
        <title>Genomics insights into ecotype formation of ammonia-oxidizing archaea in the deep ocean.</title>
        <authorList>
            <person name="Wang Y."/>
            <person name="Huang J.M."/>
            <person name="Cui G.J."/>
            <person name="Nunoura T."/>
            <person name="Takaki Y."/>
            <person name="Li W.L."/>
            <person name="Li J."/>
            <person name="Gao Z.M."/>
            <person name="Takai K."/>
            <person name="Zhang A.Q."/>
            <person name="Stepanauskas R."/>
        </authorList>
    </citation>
    <scope>NUCLEOTIDE SEQUENCE [LARGE SCALE GENOMIC DNA]</scope>
    <source>
        <strain evidence="1 2">L15a</strain>
    </source>
</reference>
<proteinExistence type="predicted"/>
<organism evidence="1 2">
    <name type="scientific">Marine Group I thaumarchaeote</name>
    <dbReference type="NCBI Taxonomy" id="2511932"/>
    <lineage>
        <taxon>Archaea</taxon>
        <taxon>Nitrososphaerota</taxon>
        <taxon>Marine Group I</taxon>
    </lineage>
</organism>
<evidence type="ECO:0000313" key="1">
    <source>
        <dbReference type="EMBL" id="NWJ57889.1"/>
    </source>
</evidence>
<comment type="caution">
    <text evidence="1">The sequence shown here is derived from an EMBL/GenBank/DDBJ whole genome shotgun (WGS) entry which is preliminary data.</text>
</comment>
<name>A0A7K4MWK2_9ARCH</name>
<dbReference type="AlphaFoldDB" id="A0A7K4MWK2"/>
<dbReference type="Proteomes" id="UP000575480">
    <property type="component" value="Unassembled WGS sequence"/>
</dbReference>
<dbReference type="EMBL" id="JACATH010000023">
    <property type="protein sequence ID" value="NWJ57889.1"/>
    <property type="molecule type" value="Genomic_DNA"/>
</dbReference>
<evidence type="ECO:0000313" key="2">
    <source>
        <dbReference type="Proteomes" id="UP000575480"/>
    </source>
</evidence>
<sequence>MKVKIHSKHVDFKLKAAIHSMCGYAISSLGISNRISKNLNLTIHMGHHETEGEARVAKDANRYRPRDFNINLDHHRMEKDDYNRSLEDTEWGHRVLRTLAHELVHVKQYIRGELSWRDAGLLWKGVNHNPDNLLEYYDLPYEIEAHGREYGLLVGFLLVWTGLEKKFEKELNNLV</sequence>
<gene>
    <name evidence="1" type="ORF">HX858_09135</name>
</gene>
<protein>
    <submittedName>
        <fullName evidence="1">Uncharacterized protein</fullName>
    </submittedName>
</protein>
<accession>A0A7K4MWK2</accession>